<comment type="caution">
    <text evidence="1">The sequence shown here is derived from an EMBL/GenBank/DDBJ whole genome shotgun (WGS) entry which is preliminary data.</text>
</comment>
<organism evidence="1 2">
    <name type="scientific">Chitinophaga lutea</name>
    <dbReference type="NCBI Taxonomy" id="2488634"/>
    <lineage>
        <taxon>Bacteria</taxon>
        <taxon>Pseudomonadati</taxon>
        <taxon>Bacteroidota</taxon>
        <taxon>Chitinophagia</taxon>
        <taxon>Chitinophagales</taxon>
        <taxon>Chitinophagaceae</taxon>
        <taxon>Chitinophaga</taxon>
    </lineage>
</organism>
<evidence type="ECO:0000313" key="1">
    <source>
        <dbReference type="EMBL" id="RPE13856.1"/>
    </source>
</evidence>
<protein>
    <submittedName>
        <fullName evidence="1">Uncharacterized protein</fullName>
    </submittedName>
</protein>
<reference evidence="1 2" key="1">
    <citation type="submission" date="2018-11" db="EMBL/GenBank/DDBJ databases">
        <title>Chitinophaga lutea sp.nov., isolate from arsenic contaminated soil.</title>
        <authorList>
            <person name="Zong Y."/>
        </authorList>
    </citation>
    <scope>NUCLEOTIDE SEQUENCE [LARGE SCALE GENOMIC DNA]</scope>
    <source>
        <strain evidence="1 2">ZY74</strain>
    </source>
</reference>
<proteinExistence type="predicted"/>
<keyword evidence="2" id="KW-1185">Reference proteome</keyword>
<sequence>MDMRLQFATTADWEGYKKKKQATRLSPAYHQPKSKSRLFRIFWSLKLPSTEYVLCAETPSGNEIKCCIVSFDDMAYAYHIIAFVNVFFISNRFW</sequence>
<dbReference type="AlphaFoldDB" id="A0A3N4Q171"/>
<dbReference type="Proteomes" id="UP000278351">
    <property type="component" value="Unassembled WGS sequence"/>
</dbReference>
<gene>
    <name evidence="1" type="ORF">EGT74_10175</name>
</gene>
<accession>A0A3N4Q171</accession>
<name>A0A3N4Q171_9BACT</name>
<dbReference type="EMBL" id="RPDH01000001">
    <property type="protein sequence ID" value="RPE13856.1"/>
    <property type="molecule type" value="Genomic_DNA"/>
</dbReference>
<evidence type="ECO:0000313" key="2">
    <source>
        <dbReference type="Proteomes" id="UP000278351"/>
    </source>
</evidence>